<dbReference type="Proteomes" id="UP000663829">
    <property type="component" value="Unassembled WGS sequence"/>
</dbReference>
<name>A0A814LU45_9BILA</name>
<dbReference type="AlphaFoldDB" id="A0A814LU45"/>
<evidence type="ECO:0000313" key="12">
    <source>
        <dbReference type="Proteomes" id="UP000663829"/>
    </source>
</evidence>
<organism evidence="10 12">
    <name type="scientific">Didymodactylos carnosus</name>
    <dbReference type="NCBI Taxonomy" id="1234261"/>
    <lineage>
        <taxon>Eukaryota</taxon>
        <taxon>Metazoa</taxon>
        <taxon>Spiralia</taxon>
        <taxon>Gnathifera</taxon>
        <taxon>Rotifera</taxon>
        <taxon>Eurotatoria</taxon>
        <taxon>Bdelloidea</taxon>
        <taxon>Philodinida</taxon>
        <taxon>Philodinidae</taxon>
        <taxon>Didymodactylos</taxon>
    </lineage>
</organism>
<keyword evidence="12" id="KW-1185">Reference proteome</keyword>
<dbReference type="GO" id="GO:0005886">
    <property type="term" value="C:plasma membrane"/>
    <property type="evidence" value="ECO:0007669"/>
    <property type="project" value="UniProtKB-SubCell"/>
</dbReference>
<keyword evidence="2" id="KW-0813">Transport</keyword>
<dbReference type="EMBL" id="CAJOBC010004688">
    <property type="protein sequence ID" value="CAF3837290.1"/>
    <property type="molecule type" value="Genomic_DNA"/>
</dbReference>
<evidence type="ECO:0000256" key="8">
    <source>
        <dbReference type="ARBA" id="ARBA00023303"/>
    </source>
</evidence>
<comment type="subcellular location">
    <subcellularLocation>
        <location evidence="1">Cell membrane</location>
        <topology evidence="1">Multi-pass membrane protein</topology>
    </subcellularLocation>
</comment>
<feature type="transmembrane region" description="Helical" evidence="9">
    <location>
        <begin position="53"/>
        <end position="74"/>
    </location>
</feature>
<evidence type="ECO:0000256" key="7">
    <source>
        <dbReference type="ARBA" id="ARBA00023136"/>
    </source>
</evidence>
<dbReference type="PANTHER" id="PTHR11893">
    <property type="entry name" value="INNEXIN"/>
    <property type="match status" value="1"/>
</dbReference>
<comment type="caution">
    <text evidence="10">The sequence shown here is derived from an EMBL/GenBank/DDBJ whole genome shotgun (WGS) entry which is preliminary data.</text>
</comment>
<evidence type="ECO:0000313" key="11">
    <source>
        <dbReference type="EMBL" id="CAF3837290.1"/>
    </source>
</evidence>
<reference evidence="10" key="1">
    <citation type="submission" date="2021-02" db="EMBL/GenBank/DDBJ databases">
        <authorList>
            <person name="Nowell W R."/>
        </authorList>
    </citation>
    <scope>NUCLEOTIDE SEQUENCE</scope>
</reference>
<protein>
    <recommendedName>
        <fullName evidence="13">Innexin</fullName>
    </recommendedName>
</protein>
<keyword evidence="6" id="KW-0406">Ion transport</keyword>
<keyword evidence="5 9" id="KW-1133">Transmembrane helix</keyword>
<evidence type="ECO:0000256" key="1">
    <source>
        <dbReference type="ARBA" id="ARBA00004651"/>
    </source>
</evidence>
<evidence type="ECO:0000256" key="2">
    <source>
        <dbReference type="ARBA" id="ARBA00022448"/>
    </source>
</evidence>
<dbReference type="GO" id="GO:0005243">
    <property type="term" value="F:gap junction channel activity"/>
    <property type="evidence" value="ECO:0007669"/>
    <property type="project" value="TreeGrafter"/>
</dbReference>
<keyword evidence="4 9" id="KW-0812">Transmembrane</keyword>
<dbReference type="Pfam" id="PF00876">
    <property type="entry name" value="Innexin"/>
    <property type="match status" value="1"/>
</dbReference>
<dbReference type="Proteomes" id="UP000681722">
    <property type="component" value="Unassembled WGS sequence"/>
</dbReference>
<proteinExistence type="predicted"/>
<dbReference type="GO" id="GO:0034220">
    <property type="term" value="P:monoatomic ion transmembrane transport"/>
    <property type="evidence" value="ECO:0007669"/>
    <property type="project" value="UniProtKB-KW"/>
</dbReference>
<keyword evidence="3" id="KW-1003">Cell membrane</keyword>
<dbReference type="EMBL" id="CAJNOQ010004688">
    <property type="protein sequence ID" value="CAF1070113.1"/>
    <property type="molecule type" value="Genomic_DNA"/>
</dbReference>
<evidence type="ECO:0000256" key="6">
    <source>
        <dbReference type="ARBA" id="ARBA00023065"/>
    </source>
</evidence>
<evidence type="ECO:0000313" key="10">
    <source>
        <dbReference type="EMBL" id="CAF1070113.1"/>
    </source>
</evidence>
<evidence type="ECO:0008006" key="13">
    <source>
        <dbReference type="Google" id="ProtNLM"/>
    </source>
</evidence>
<dbReference type="InterPro" id="IPR000990">
    <property type="entry name" value="Innexin"/>
</dbReference>
<evidence type="ECO:0000256" key="5">
    <source>
        <dbReference type="ARBA" id="ARBA00022989"/>
    </source>
</evidence>
<evidence type="ECO:0000256" key="9">
    <source>
        <dbReference type="SAM" id="Phobius"/>
    </source>
</evidence>
<sequence length="190" mass="22227">MPNDSCCRDPFNGKVLRHKRGTIRKTLSVVPSQICNGNCILLINIFYEKVYFFLWIWFSTLFLISIINFIYTIYNNLTIFGRNSYVKKMLRLAVAKEQHLAPSIELQDENENTMDDTNLISNLYSNSKRLTHFVHWLQPDGVFLLHLLNHHVNELVVISSLSELAVIWTKTYENKANLAQNLLRNNFSFQ</sequence>
<evidence type="ECO:0000256" key="4">
    <source>
        <dbReference type="ARBA" id="ARBA00022692"/>
    </source>
</evidence>
<gene>
    <name evidence="10" type="ORF">GPM918_LOCUS17229</name>
    <name evidence="11" type="ORF">SRO942_LOCUS17228</name>
</gene>
<keyword evidence="8" id="KW-0407">Ion channel</keyword>
<dbReference type="PANTHER" id="PTHR11893:SF36">
    <property type="entry name" value="INNEXIN-5"/>
    <property type="match status" value="1"/>
</dbReference>
<evidence type="ECO:0000256" key="3">
    <source>
        <dbReference type="ARBA" id="ARBA00022475"/>
    </source>
</evidence>
<dbReference type="GO" id="GO:0005921">
    <property type="term" value="C:gap junction"/>
    <property type="evidence" value="ECO:0007669"/>
    <property type="project" value="TreeGrafter"/>
</dbReference>
<keyword evidence="7 9" id="KW-0472">Membrane</keyword>
<accession>A0A814LU45</accession>